<evidence type="ECO:0000313" key="2">
    <source>
        <dbReference type="Proteomes" id="UP001163324"/>
    </source>
</evidence>
<comment type="caution">
    <text evidence="1">The sequence shown here is derived from an EMBL/GenBank/DDBJ whole genome shotgun (WGS) entry which is preliminary data.</text>
</comment>
<keyword evidence="2" id="KW-1185">Reference proteome</keyword>
<evidence type="ECO:0000313" key="1">
    <source>
        <dbReference type="EMBL" id="KAI9901957.1"/>
    </source>
</evidence>
<dbReference type="Proteomes" id="UP001163324">
    <property type="component" value="Chromosome 3"/>
</dbReference>
<organism evidence="1 2">
    <name type="scientific">Trichothecium roseum</name>
    <dbReference type="NCBI Taxonomy" id="47278"/>
    <lineage>
        <taxon>Eukaryota</taxon>
        <taxon>Fungi</taxon>
        <taxon>Dikarya</taxon>
        <taxon>Ascomycota</taxon>
        <taxon>Pezizomycotina</taxon>
        <taxon>Sordariomycetes</taxon>
        <taxon>Hypocreomycetidae</taxon>
        <taxon>Hypocreales</taxon>
        <taxon>Hypocreales incertae sedis</taxon>
        <taxon>Trichothecium</taxon>
    </lineage>
</organism>
<accession>A0ACC0V913</accession>
<gene>
    <name evidence="1" type="ORF">N3K66_003774</name>
</gene>
<dbReference type="EMBL" id="CM047942">
    <property type="protein sequence ID" value="KAI9901957.1"/>
    <property type="molecule type" value="Genomic_DNA"/>
</dbReference>
<sequence>MPETPDSATTEQKPTVAVVGLGGMGLVTVKNLLEEGFRVTGFDRSAYVGGLWHFSEDPETLSVLENTVANVTTDRGCFTDYPFPPGTPIYPSAKQVEAYLESYADHFNLRPHLRLGTGVEKVLRDDDGDSDDAGRRQWRLRLQDGREERFDKVVVATGPHAQPTMPEFEGREEFAGEVLHSKAFKRPEEYRGKRVLLVGLGNTTGDVADSLVGVADSVYIAHNHGAYVFSRHINGSPTSRLLTQRRQSIQALLERWFPGYTEGLVNKKARALMRATQGELDPAWGLEPCPSMRVTVPVVSDTLVSHLRSGAVRSVPGVRRLRAPSTVELLRGGEELEGVDVVICCTGFRNDYSILSSSDGGRFDPSADPPPEWLRTPGSRGRPLPRLYQNVFSLEAPDSLAFVGSVWFATGAFFVADMASMCIAQVWAGKAQLPPRGRMEAWADGHARGVVRLAEERGAAPLPAAVSAGEWLAWADETAGTGLIARTGWGWKGWVFWARRRRLWRMVVDGPLTSAAWRLFDEGRRRPWEAAEGVIERVNEEAAREAAGRQR</sequence>
<reference evidence="1" key="1">
    <citation type="submission" date="2022-10" db="EMBL/GenBank/DDBJ databases">
        <title>Complete Genome of Trichothecium roseum strain YXFP-22015, a Plant Pathogen Isolated from Citrus.</title>
        <authorList>
            <person name="Wang Y."/>
            <person name="Zhu L."/>
        </authorList>
    </citation>
    <scope>NUCLEOTIDE SEQUENCE</scope>
    <source>
        <strain evidence="1">YXFP-22015</strain>
    </source>
</reference>
<name>A0ACC0V913_9HYPO</name>
<proteinExistence type="predicted"/>
<protein>
    <submittedName>
        <fullName evidence="1">Uncharacterized protein</fullName>
    </submittedName>
</protein>